<dbReference type="EMBL" id="RFFH01000023">
    <property type="protein sequence ID" value="RMI28228.1"/>
    <property type="molecule type" value="Genomic_DNA"/>
</dbReference>
<dbReference type="PANTHER" id="PTHR48098">
    <property type="entry name" value="ENTEROCHELIN ESTERASE-RELATED"/>
    <property type="match status" value="1"/>
</dbReference>
<keyword evidence="3" id="KW-1185">Reference proteome</keyword>
<evidence type="ECO:0000313" key="2">
    <source>
        <dbReference type="EMBL" id="RMI28228.1"/>
    </source>
</evidence>
<dbReference type="GO" id="GO:0016747">
    <property type="term" value="F:acyltransferase activity, transferring groups other than amino-acyl groups"/>
    <property type="evidence" value="ECO:0007669"/>
    <property type="project" value="TreeGrafter"/>
</dbReference>
<keyword evidence="1" id="KW-0732">Signal</keyword>
<dbReference type="InterPro" id="IPR029058">
    <property type="entry name" value="AB_hydrolase_fold"/>
</dbReference>
<dbReference type="OrthoDB" id="4510758at2"/>
<dbReference type="AlphaFoldDB" id="A0A3M2L111"/>
<feature type="chain" id="PRO_5018221068" evidence="1">
    <location>
        <begin position="31"/>
        <end position="319"/>
    </location>
</feature>
<dbReference type="Proteomes" id="UP000279275">
    <property type="component" value="Unassembled WGS sequence"/>
</dbReference>
<dbReference type="SUPFAM" id="SSF53474">
    <property type="entry name" value="alpha/beta-Hydrolases"/>
    <property type="match status" value="1"/>
</dbReference>
<protein>
    <submittedName>
        <fullName evidence="2">Esterase family protein</fullName>
    </submittedName>
</protein>
<dbReference type="Gene3D" id="3.40.50.1820">
    <property type="entry name" value="alpha/beta hydrolase"/>
    <property type="match status" value="1"/>
</dbReference>
<gene>
    <name evidence="2" type="ORF">EBN03_30695</name>
</gene>
<proteinExistence type="predicted"/>
<feature type="signal peptide" evidence="1">
    <location>
        <begin position="1"/>
        <end position="30"/>
    </location>
</feature>
<dbReference type="Pfam" id="PF00756">
    <property type="entry name" value="Esterase"/>
    <property type="match status" value="1"/>
</dbReference>
<dbReference type="InterPro" id="IPR000801">
    <property type="entry name" value="Esterase-like"/>
</dbReference>
<evidence type="ECO:0000313" key="3">
    <source>
        <dbReference type="Proteomes" id="UP000279275"/>
    </source>
</evidence>
<sequence>MRSKCSLAAVVLLFSTMLAGWFAAAPQVAAATVVGRSDQSPTRSILTVDSPAMGQPVQVEVLHPAGDGPRPSYYLLDGLDAGTAESGWTYYTDAEPFFAGKNVNVVMPLGGEAGYYTDWTTDSAKFGRYQWETFLTQELPPLIDSTFAGNGVNGVGGLSMGGIAAYVLAARHPDLYRAVAGYSACPEMSMVAPVMQFSIVNRGGNPDDMWGPIGSPEWAAHDPAALADNLRGKALFLSAGTGIPGLNSTAVHPEPLDHLVYGSPIETGVDLCSAAFGTLLQARGIPITVVHNATGLHSWAYWQQGLHDSWPMLAGALGA</sequence>
<evidence type="ECO:0000256" key="1">
    <source>
        <dbReference type="SAM" id="SignalP"/>
    </source>
</evidence>
<dbReference type="InterPro" id="IPR050583">
    <property type="entry name" value="Mycobacterial_A85_antigen"/>
</dbReference>
<reference evidence="2 3" key="1">
    <citation type="submission" date="2018-10" db="EMBL/GenBank/DDBJ databases">
        <title>Isolation from cow dung.</title>
        <authorList>
            <person name="Ling L."/>
        </authorList>
    </citation>
    <scope>NUCLEOTIDE SEQUENCE [LARGE SCALE GENOMIC DNA]</scope>
    <source>
        <strain evidence="2 3">NEAU-LL90</strain>
    </source>
</reference>
<accession>A0A3M2L111</accession>
<organism evidence="2 3">
    <name type="scientific">Nocardia stercoris</name>
    <dbReference type="NCBI Taxonomy" id="2483361"/>
    <lineage>
        <taxon>Bacteria</taxon>
        <taxon>Bacillati</taxon>
        <taxon>Actinomycetota</taxon>
        <taxon>Actinomycetes</taxon>
        <taxon>Mycobacteriales</taxon>
        <taxon>Nocardiaceae</taxon>
        <taxon>Nocardia</taxon>
    </lineage>
</organism>
<name>A0A3M2L111_9NOCA</name>
<dbReference type="PANTHER" id="PTHR48098:SF1">
    <property type="entry name" value="DIACYLGLYCEROL ACYLTRANSFERASE_MYCOLYLTRANSFERASE AG85A"/>
    <property type="match status" value="1"/>
</dbReference>
<comment type="caution">
    <text evidence="2">The sequence shown here is derived from an EMBL/GenBank/DDBJ whole genome shotgun (WGS) entry which is preliminary data.</text>
</comment>